<keyword evidence="3 6" id="KW-0812">Transmembrane</keyword>
<feature type="domain" description="ComEC/Rec2-related protein" evidence="8">
    <location>
        <begin position="230"/>
        <end position="492"/>
    </location>
</feature>
<dbReference type="InterPro" id="IPR004477">
    <property type="entry name" value="ComEC_N"/>
</dbReference>
<dbReference type="EMBL" id="LT837803">
    <property type="protein sequence ID" value="SMB26835.1"/>
    <property type="molecule type" value="Genomic_DNA"/>
</dbReference>
<sequence length="791" mass="87050">MRLSILCFAAGIVLLQFQPLLPLPVELGCLAASGVLLLACAAALPRRLRLLAPLGAFLLGFCWAGGMAQWRLSDALAAVDEGRDIQLVGIVHALPQPFERGVRFRLLVESVESDATLVPRQLSLSWYQGWQRGTAASGVPQLHAGERWRLTVRLKRPHGNVNPQGFDYEAWLLQEGVRATGYVRQVSDNQRLADFVATPRTLVERVRERIRERFEQRLHDRPYGGILTALVIGDQRAIENAQWDWFRRTGITHLVSISGLHVTMLASLAYALVSWLWRRQPRLLLRLPAQRAAVLGGFAVALIYCLIAGFQVPAQRTLYMLSVIALALWTQRTTAPSRVLSLALLLVLLLDPWAVLMPGFWLSFGAVGVLFYIGSNRLASGHWLVAWGRAQWAVTLASLPMLLMLFQQFSVVSPLANAVAIPLVSFVITPLALLAAVPWLDFLLEPAYLITEWLMRLIGWLAHLPWASWQQHAPRPWSWLLAVAGCLWLLLPRGFPARWLGLLTLLPLLLLTPPRPPPGAARLVVLDVGQGLAIHIQTATHDLLYDSGPAYTPETTAGNRVIAPHLQAGGVGLLHGLIVSHQDTDHSGGAADILRTVPVAWLMSSLAPAHPLAAMAEKSLPCHDGLAWEWDGVRFAILHPLPAQLARPPRKTNESSCVLMVGNAMGRILLTGDIEAASERELLRRVGEGLQADVLLAPHHGSRTSSTAAFIDAVGASTVIFPVGYRNRFNHPHPDIVERYRVMDTRLRRTDLEGALSIDLPAAPGVSSLRDAVALAVTGERARQPRYWHGR</sequence>
<dbReference type="Pfam" id="PF13567">
    <property type="entry name" value="DUF4131"/>
    <property type="match status" value="1"/>
</dbReference>
<protein>
    <recommendedName>
        <fullName evidence="12">Metallo-beta-lactamase domain-containing protein</fullName>
    </recommendedName>
</protein>
<keyword evidence="5 6" id="KW-0472">Membrane</keyword>
<feature type="transmembrane region" description="Helical" evidence="6">
    <location>
        <begin position="342"/>
        <end position="374"/>
    </location>
</feature>
<proteinExistence type="predicted"/>
<dbReference type="InterPro" id="IPR036866">
    <property type="entry name" value="RibonucZ/Hydroxyglut_hydro"/>
</dbReference>
<feature type="domain" description="DUF4131" evidence="9">
    <location>
        <begin position="22"/>
        <end position="187"/>
    </location>
</feature>
<evidence type="ECO:0000256" key="3">
    <source>
        <dbReference type="ARBA" id="ARBA00022692"/>
    </source>
</evidence>
<feature type="transmembrane region" description="Helical" evidence="6">
    <location>
        <begin position="254"/>
        <end position="277"/>
    </location>
</feature>
<dbReference type="PANTHER" id="PTHR30619">
    <property type="entry name" value="DNA INTERNALIZATION/COMPETENCE PROTEIN COMEC/REC2"/>
    <property type="match status" value="1"/>
</dbReference>
<dbReference type="InterPro" id="IPR025405">
    <property type="entry name" value="DUF4131"/>
</dbReference>
<evidence type="ECO:0000256" key="5">
    <source>
        <dbReference type="ARBA" id="ARBA00023136"/>
    </source>
</evidence>
<evidence type="ECO:0000313" key="10">
    <source>
        <dbReference type="EMBL" id="SMB26835.1"/>
    </source>
</evidence>
<accession>A0A7Z7HR68</accession>
<feature type="transmembrane region" description="Helical" evidence="6">
    <location>
        <begin position="386"/>
        <end position="406"/>
    </location>
</feature>
<keyword evidence="2" id="KW-1003">Cell membrane</keyword>
<dbReference type="InterPro" id="IPR004797">
    <property type="entry name" value="Competence_ComEC/Rec2"/>
</dbReference>
<dbReference type="NCBIfam" id="TIGR00360">
    <property type="entry name" value="ComEC_N-term"/>
    <property type="match status" value="1"/>
</dbReference>
<evidence type="ECO:0000313" key="11">
    <source>
        <dbReference type="Proteomes" id="UP000242886"/>
    </source>
</evidence>
<feature type="transmembrane region" description="Helical" evidence="6">
    <location>
        <begin position="418"/>
        <end position="440"/>
    </location>
</feature>
<feature type="transmembrane region" description="Helical" evidence="6">
    <location>
        <begin position="289"/>
        <end position="312"/>
    </location>
</feature>
<keyword evidence="11" id="KW-1185">Reference proteome</keyword>
<evidence type="ECO:0000259" key="9">
    <source>
        <dbReference type="Pfam" id="PF13567"/>
    </source>
</evidence>
<dbReference type="Gene3D" id="3.60.15.10">
    <property type="entry name" value="Ribonuclease Z/Hydroxyacylglutathione hydrolase-like"/>
    <property type="match status" value="1"/>
</dbReference>
<feature type="domain" description="Metallo-beta-lactamase" evidence="7">
    <location>
        <begin position="527"/>
        <end position="715"/>
    </location>
</feature>
<dbReference type="SUPFAM" id="SSF56281">
    <property type="entry name" value="Metallo-hydrolase/oxidoreductase"/>
    <property type="match status" value="1"/>
</dbReference>
<dbReference type="Pfam" id="PF03772">
    <property type="entry name" value="Competence"/>
    <property type="match status" value="1"/>
</dbReference>
<dbReference type="GO" id="GO:0030420">
    <property type="term" value="P:establishment of competence for transformation"/>
    <property type="evidence" value="ECO:0007669"/>
    <property type="project" value="InterPro"/>
</dbReference>
<evidence type="ECO:0000259" key="7">
    <source>
        <dbReference type="Pfam" id="PF00753"/>
    </source>
</evidence>
<dbReference type="GO" id="GO:0005886">
    <property type="term" value="C:plasma membrane"/>
    <property type="evidence" value="ECO:0007669"/>
    <property type="project" value="UniProtKB-SubCell"/>
</dbReference>
<gene>
    <name evidence="10" type="ORF">SDENCHOL_20230</name>
</gene>
<evidence type="ECO:0008006" key="12">
    <source>
        <dbReference type="Google" id="ProtNLM"/>
    </source>
</evidence>
<dbReference type="CDD" id="cd07731">
    <property type="entry name" value="ComA-like_MBL-fold"/>
    <property type="match status" value="1"/>
</dbReference>
<comment type="subcellular location">
    <subcellularLocation>
        <location evidence="1">Cell membrane</location>
        <topology evidence="1">Multi-pass membrane protein</topology>
    </subcellularLocation>
</comment>
<evidence type="ECO:0000256" key="1">
    <source>
        <dbReference type="ARBA" id="ARBA00004651"/>
    </source>
</evidence>
<dbReference type="RefSeq" id="WP_154716757.1">
    <property type="nucleotide sequence ID" value="NZ_LT837803.1"/>
</dbReference>
<evidence type="ECO:0000256" key="4">
    <source>
        <dbReference type="ARBA" id="ARBA00022989"/>
    </source>
</evidence>
<dbReference type="NCBIfam" id="TIGR00361">
    <property type="entry name" value="ComEC_Rec2"/>
    <property type="match status" value="1"/>
</dbReference>
<dbReference type="InterPro" id="IPR001279">
    <property type="entry name" value="Metallo-B-lactamas"/>
</dbReference>
<evidence type="ECO:0000256" key="2">
    <source>
        <dbReference type="ARBA" id="ARBA00022475"/>
    </source>
</evidence>
<evidence type="ECO:0000256" key="6">
    <source>
        <dbReference type="SAM" id="Phobius"/>
    </source>
</evidence>
<dbReference type="InterPro" id="IPR052159">
    <property type="entry name" value="Competence_DNA_uptake"/>
</dbReference>
<dbReference type="Proteomes" id="UP000242886">
    <property type="component" value="Chromosome SDENCHOL"/>
</dbReference>
<dbReference type="Pfam" id="PF00753">
    <property type="entry name" value="Lactamase_B"/>
    <property type="match status" value="1"/>
</dbReference>
<keyword evidence="4 6" id="KW-1133">Transmembrane helix</keyword>
<feature type="transmembrane region" description="Helical" evidence="6">
    <location>
        <begin position="25"/>
        <end position="44"/>
    </location>
</feature>
<dbReference type="InterPro" id="IPR035681">
    <property type="entry name" value="ComA-like_MBL"/>
</dbReference>
<dbReference type="AlphaFoldDB" id="A0A7Z7HR68"/>
<evidence type="ECO:0000259" key="8">
    <source>
        <dbReference type="Pfam" id="PF03772"/>
    </source>
</evidence>
<organism evidence="10 11">
    <name type="scientific">Sterolibacterium denitrificans</name>
    <dbReference type="NCBI Taxonomy" id="157592"/>
    <lineage>
        <taxon>Bacteria</taxon>
        <taxon>Pseudomonadati</taxon>
        <taxon>Pseudomonadota</taxon>
        <taxon>Betaproteobacteria</taxon>
        <taxon>Nitrosomonadales</taxon>
        <taxon>Sterolibacteriaceae</taxon>
        <taxon>Sterolibacterium</taxon>
    </lineage>
</organism>
<reference evidence="10" key="1">
    <citation type="submission" date="2017-03" db="EMBL/GenBank/DDBJ databases">
        <authorList>
            <consortium name="AG Boll"/>
        </authorList>
    </citation>
    <scope>NUCLEOTIDE SEQUENCE [LARGE SCALE GENOMIC DNA]</scope>
    <source>
        <strain evidence="10">Chol</strain>
    </source>
</reference>
<name>A0A7Z7HR68_9PROT</name>
<dbReference type="PANTHER" id="PTHR30619:SF1">
    <property type="entry name" value="RECOMBINATION PROTEIN 2"/>
    <property type="match status" value="1"/>
</dbReference>